<dbReference type="GO" id="GO:0016787">
    <property type="term" value="F:hydrolase activity"/>
    <property type="evidence" value="ECO:0007669"/>
    <property type="project" value="UniProtKB-KW"/>
</dbReference>
<dbReference type="AlphaFoldDB" id="A0A1T4X3L7"/>
<dbReference type="InterPro" id="IPR020476">
    <property type="entry name" value="Nudix_hydrolase"/>
</dbReference>
<sequence>MSEHTTTTDVVYAKSRVLLVDQYDHVLLMLTRHDVDGYPARWLTTGGHLEPGEDHRTAAVRELFEETGLVIDDPGAPFSARDFVAERAPGVWAAHHEVWYSVRTNRFEIDRANWTPEETVDIIDQRWWSLRELETTTDPVEPENLARLLRGQIASC</sequence>
<dbReference type="InterPro" id="IPR000086">
    <property type="entry name" value="NUDIX_hydrolase_dom"/>
</dbReference>
<dbReference type="Proteomes" id="UP000189735">
    <property type="component" value="Unassembled WGS sequence"/>
</dbReference>
<evidence type="ECO:0000256" key="1">
    <source>
        <dbReference type="ARBA" id="ARBA00001946"/>
    </source>
</evidence>
<evidence type="ECO:0000313" key="6">
    <source>
        <dbReference type="EMBL" id="SKA84192.1"/>
    </source>
</evidence>
<dbReference type="SUPFAM" id="SSF55811">
    <property type="entry name" value="Nudix"/>
    <property type="match status" value="1"/>
</dbReference>
<dbReference type="PROSITE" id="PS51462">
    <property type="entry name" value="NUDIX"/>
    <property type="match status" value="1"/>
</dbReference>
<dbReference type="RefSeq" id="WP_078713320.1">
    <property type="nucleotide sequence ID" value="NZ_FUYG01000002.1"/>
</dbReference>
<dbReference type="PRINTS" id="PR00502">
    <property type="entry name" value="NUDIXFAMILY"/>
</dbReference>
<reference evidence="7" key="1">
    <citation type="submission" date="2017-02" db="EMBL/GenBank/DDBJ databases">
        <authorList>
            <person name="Varghese N."/>
            <person name="Submissions S."/>
        </authorList>
    </citation>
    <scope>NUCLEOTIDE SEQUENCE [LARGE SCALE GENOMIC DNA]</scope>
    <source>
        <strain evidence="7">VKM Ac-2052</strain>
    </source>
</reference>
<evidence type="ECO:0000256" key="2">
    <source>
        <dbReference type="ARBA" id="ARBA00005582"/>
    </source>
</evidence>
<name>A0A1T4X3L7_9MICO</name>
<dbReference type="Pfam" id="PF00293">
    <property type="entry name" value="NUDIX"/>
    <property type="match status" value="1"/>
</dbReference>
<evidence type="ECO:0000256" key="3">
    <source>
        <dbReference type="ARBA" id="ARBA00022801"/>
    </source>
</evidence>
<proteinExistence type="inferred from homology"/>
<keyword evidence="3 4" id="KW-0378">Hydrolase</keyword>
<accession>A0A1T4X3L7</accession>
<dbReference type="CDD" id="cd04685">
    <property type="entry name" value="NUDIX_Hydrolase"/>
    <property type="match status" value="1"/>
</dbReference>
<dbReference type="Gene3D" id="3.90.79.10">
    <property type="entry name" value="Nucleoside Triphosphate Pyrophosphohydrolase"/>
    <property type="match status" value="1"/>
</dbReference>
<dbReference type="InterPro" id="IPR015797">
    <property type="entry name" value="NUDIX_hydrolase-like_dom_sf"/>
</dbReference>
<gene>
    <name evidence="6" type="ORF">SAMN06295879_0565</name>
</gene>
<evidence type="ECO:0000313" key="7">
    <source>
        <dbReference type="Proteomes" id="UP000189735"/>
    </source>
</evidence>
<protein>
    <submittedName>
        <fullName evidence="6">8-oxo-dGTP pyrophosphatase MutT, NUDIX family</fullName>
    </submittedName>
</protein>
<dbReference type="PANTHER" id="PTHR43046:SF14">
    <property type="entry name" value="MUTT_NUDIX FAMILY PROTEIN"/>
    <property type="match status" value="1"/>
</dbReference>
<dbReference type="EMBL" id="FUYG01000002">
    <property type="protein sequence ID" value="SKA84192.1"/>
    <property type="molecule type" value="Genomic_DNA"/>
</dbReference>
<evidence type="ECO:0000259" key="5">
    <source>
        <dbReference type="PROSITE" id="PS51462"/>
    </source>
</evidence>
<dbReference type="PROSITE" id="PS00893">
    <property type="entry name" value="NUDIX_BOX"/>
    <property type="match status" value="1"/>
</dbReference>
<feature type="domain" description="Nudix hydrolase" evidence="5">
    <location>
        <begin position="2"/>
        <end position="153"/>
    </location>
</feature>
<dbReference type="PANTHER" id="PTHR43046">
    <property type="entry name" value="GDP-MANNOSE MANNOSYL HYDROLASE"/>
    <property type="match status" value="1"/>
</dbReference>
<comment type="cofactor">
    <cofactor evidence="1">
        <name>Mg(2+)</name>
        <dbReference type="ChEBI" id="CHEBI:18420"/>
    </cofactor>
</comment>
<evidence type="ECO:0000256" key="4">
    <source>
        <dbReference type="RuleBase" id="RU003476"/>
    </source>
</evidence>
<dbReference type="InterPro" id="IPR020084">
    <property type="entry name" value="NUDIX_hydrolase_CS"/>
</dbReference>
<organism evidence="6 7">
    <name type="scientific">Agreia bicolorata</name>
    <dbReference type="NCBI Taxonomy" id="110935"/>
    <lineage>
        <taxon>Bacteria</taxon>
        <taxon>Bacillati</taxon>
        <taxon>Actinomycetota</taxon>
        <taxon>Actinomycetes</taxon>
        <taxon>Micrococcales</taxon>
        <taxon>Microbacteriaceae</taxon>
        <taxon>Agreia</taxon>
    </lineage>
</organism>
<comment type="similarity">
    <text evidence="2 4">Belongs to the Nudix hydrolase family.</text>
</comment>